<gene>
    <name evidence="1" type="ORF">BDN72DRAFT_641308</name>
</gene>
<organism evidence="1 2">
    <name type="scientific">Pluteus cervinus</name>
    <dbReference type="NCBI Taxonomy" id="181527"/>
    <lineage>
        <taxon>Eukaryota</taxon>
        <taxon>Fungi</taxon>
        <taxon>Dikarya</taxon>
        <taxon>Basidiomycota</taxon>
        <taxon>Agaricomycotina</taxon>
        <taxon>Agaricomycetes</taxon>
        <taxon>Agaricomycetidae</taxon>
        <taxon>Agaricales</taxon>
        <taxon>Pluteineae</taxon>
        <taxon>Pluteaceae</taxon>
        <taxon>Pluteus</taxon>
    </lineage>
</organism>
<reference evidence="1 2" key="1">
    <citation type="journal article" date="2019" name="Nat. Ecol. Evol.">
        <title>Megaphylogeny resolves global patterns of mushroom evolution.</title>
        <authorList>
            <person name="Varga T."/>
            <person name="Krizsan K."/>
            <person name="Foldi C."/>
            <person name="Dima B."/>
            <person name="Sanchez-Garcia M."/>
            <person name="Sanchez-Ramirez S."/>
            <person name="Szollosi G.J."/>
            <person name="Szarkandi J.G."/>
            <person name="Papp V."/>
            <person name="Albert L."/>
            <person name="Andreopoulos W."/>
            <person name="Angelini C."/>
            <person name="Antonin V."/>
            <person name="Barry K.W."/>
            <person name="Bougher N.L."/>
            <person name="Buchanan P."/>
            <person name="Buyck B."/>
            <person name="Bense V."/>
            <person name="Catcheside P."/>
            <person name="Chovatia M."/>
            <person name="Cooper J."/>
            <person name="Damon W."/>
            <person name="Desjardin D."/>
            <person name="Finy P."/>
            <person name="Geml J."/>
            <person name="Haridas S."/>
            <person name="Hughes K."/>
            <person name="Justo A."/>
            <person name="Karasinski D."/>
            <person name="Kautmanova I."/>
            <person name="Kiss B."/>
            <person name="Kocsube S."/>
            <person name="Kotiranta H."/>
            <person name="LaButti K.M."/>
            <person name="Lechner B.E."/>
            <person name="Liimatainen K."/>
            <person name="Lipzen A."/>
            <person name="Lukacs Z."/>
            <person name="Mihaltcheva S."/>
            <person name="Morgado L.N."/>
            <person name="Niskanen T."/>
            <person name="Noordeloos M.E."/>
            <person name="Ohm R.A."/>
            <person name="Ortiz-Santana B."/>
            <person name="Ovrebo C."/>
            <person name="Racz N."/>
            <person name="Riley R."/>
            <person name="Savchenko A."/>
            <person name="Shiryaev A."/>
            <person name="Soop K."/>
            <person name="Spirin V."/>
            <person name="Szebenyi C."/>
            <person name="Tomsovsky M."/>
            <person name="Tulloss R.E."/>
            <person name="Uehling J."/>
            <person name="Grigoriev I.V."/>
            <person name="Vagvolgyi C."/>
            <person name="Papp T."/>
            <person name="Martin F.M."/>
            <person name="Miettinen O."/>
            <person name="Hibbett D.S."/>
            <person name="Nagy L.G."/>
        </authorList>
    </citation>
    <scope>NUCLEOTIDE SEQUENCE [LARGE SCALE GENOMIC DNA]</scope>
    <source>
        <strain evidence="1 2">NL-1719</strain>
    </source>
</reference>
<dbReference type="EMBL" id="ML208339">
    <property type="protein sequence ID" value="TFK69023.1"/>
    <property type="molecule type" value="Genomic_DNA"/>
</dbReference>
<dbReference type="Proteomes" id="UP000308600">
    <property type="component" value="Unassembled WGS sequence"/>
</dbReference>
<sequence length="261" mass="29887">MSLSALPPELLVQLLTCVDIASLLPCRRVCRTFSNVIAAEPTIQYRVDLFFAGMINNPETRLDLPVIRRHQALRDYITRRNLLPKDWLTRAILFDTSKNANQSAQWCYHCGIFAGLGADGRTVRCIRFLDLVEGNIDAEDTEKKPYEEWEYVVSHIPPHDPKRHFMDANQDLLILTEGLGLASLSDTPHLHFLSLQTGKPHPFSCIPKLELGQNWTFSVRGYDVVIYEDLLAIWISFNDTRMVTSEVTTQIEVYNWKTGPR</sequence>
<keyword evidence="2" id="KW-1185">Reference proteome</keyword>
<name>A0ACD3AST5_9AGAR</name>
<proteinExistence type="predicted"/>
<protein>
    <submittedName>
        <fullName evidence="1">Uncharacterized protein</fullName>
    </submittedName>
</protein>
<evidence type="ECO:0000313" key="2">
    <source>
        <dbReference type="Proteomes" id="UP000308600"/>
    </source>
</evidence>
<accession>A0ACD3AST5</accession>
<evidence type="ECO:0000313" key="1">
    <source>
        <dbReference type="EMBL" id="TFK69023.1"/>
    </source>
</evidence>